<feature type="domain" description="Amidase" evidence="11">
    <location>
        <begin position="18"/>
        <end position="459"/>
    </location>
</feature>
<organism evidence="12 13">
    <name type="scientific">Turneriella parva (strain ATCC BAA-1111 / DSM 21527 / NCTC 11395 / H)</name>
    <name type="common">Leptospira parva</name>
    <dbReference type="NCBI Taxonomy" id="869212"/>
    <lineage>
        <taxon>Bacteria</taxon>
        <taxon>Pseudomonadati</taxon>
        <taxon>Spirochaetota</taxon>
        <taxon>Spirochaetia</taxon>
        <taxon>Leptospirales</taxon>
        <taxon>Leptospiraceae</taxon>
        <taxon>Turneriella</taxon>
    </lineage>
</organism>
<sequence length="477" mass="50720">MLSDLSRDLVSRKISPVELLNDTLTRIDKHDGTIRAFIEVERDLAQKAAAASAERHAQGKALSPYDGIPIGVKDNIVTAGRVTQCASKILDGYVSPFSATVIEKLQALGFVTMGRLNMDEFAMGSSTENSAFQMTRNPFDTERAPGGSSGGSAAAVAAGFLPVALGSDTGGSIRQPAAFCGLAGLKPTYGTVSRFGLVAFASSLDQIGPLAHTVSDVEIIHNAIKGHDPKDSTSMPDSAYQKWSGSLSDVTLGIDESMLEGLSPEVRASFDKTLAFLKGKVKAVKKVQLVNQKYGIPVYYLTATSEASANLSRFDGIRYGHRAANAKNLNEVYERSRTEGFGPEVKRRILLGTYALSSGYYDAFYGKAQAVRALIQKDYADAFSEVDAILMPCTPSPAFKLGEKTSNPVQMYLSDVLTVGASLAGIPALSVPGPADGDGALSLPIGMQLQGPNFSEDRLFALGRAIEAEFPQKRAVL</sequence>
<comment type="similarity">
    <text evidence="1 10">Belongs to the amidase family. GatA subfamily.</text>
</comment>
<comment type="catalytic activity">
    <reaction evidence="9 10">
        <text>L-glutamyl-tRNA(Gln) + L-glutamine + ATP + H2O = L-glutaminyl-tRNA(Gln) + L-glutamate + ADP + phosphate + H(+)</text>
        <dbReference type="Rhea" id="RHEA:17521"/>
        <dbReference type="Rhea" id="RHEA-COMP:9681"/>
        <dbReference type="Rhea" id="RHEA-COMP:9684"/>
        <dbReference type="ChEBI" id="CHEBI:15377"/>
        <dbReference type="ChEBI" id="CHEBI:15378"/>
        <dbReference type="ChEBI" id="CHEBI:29985"/>
        <dbReference type="ChEBI" id="CHEBI:30616"/>
        <dbReference type="ChEBI" id="CHEBI:43474"/>
        <dbReference type="ChEBI" id="CHEBI:58359"/>
        <dbReference type="ChEBI" id="CHEBI:78520"/>
        <dbReference type="ChEBI" id="CHEBI:78521"/>
        <dbReference type="ChEBI" id="CHEBI:456216"/>
        <dbReference type="EC" id="6.3.5.7"/>
    </reaction>
</comment>
<evidence type="ECO:0000256" key="6">
    <source>
        <dbReference type="ARBA" id="ARBA00022741"/>
    </source>
</evidence>
<evidence type="ECO:0000256" key="8">
    <source>
        <dbReference type="ARBA" id="ARBA00022917"/>
    </source>
</evidence>
<dbReference type="GO" id="GO:0050567">
    <property type="term" value="F:glutaminyl-tRNA synthase (glutamine-hydrolyzing) activity"/>
    <property type="evidence" value="ECO:0007669"/>
    <property type="project" value="UniProtKB-UniRule"/>
</dbReference>
<keyword evidence="5 10" id="KW-0436">Ligase</keyword>
<dbReference type="GO" id="GO:0030956">
    <property type="term" value="C:glutamyl-tRNA(Gln) amidotransferase complex"/>
    <property type="evidence" value="ECO:0007669"/>
    <property type="project" value="InterPro"/>
</dbReference>
<dbReference type="InterPro" id="IPR000120">
    <property type="entry name" value="Amidase"/>
</dbReference>
<dbReference type="InterPro" id="IPR023631">
    <property type="entry name" value="Amidase_dom"/>
</dbReference>
<evidence type="ECO:0000256" key="7">
    <source>
        <dbReference type="ARBA" id="ARBA00022840"/>
    </source>
</evidence>
<name>I4B154_TURPD</name>
<evidence type="ECO:0000256" key="1">
    <source>
        <dbReference type="ARBA" id="ARBA00008069"/>
    </source>
</evidence>
<dbReference type="InterPro" id="IPR036928">
    <property type="entry name" value="AS_sf"/>
</dbReference>
<dbReference type="HAMAP" id="MF_00120">
    <property type="entry name" value="GatA"/>
    <property type="match status" value="1"/>
</dbReference>
<evidence type="ECO:0000256" key="10">
    <source>
        <dbReference type="HAMAP-Rule" id="MF_00120"/>
    </source>
</evidence>
<dbReference type="SUPFAM" id="SSF75304">
    <property type="entry name" value="Amidase signature (AS) enzymes"/>
    <property type="match status" value="1"/>
</dbReference>
<dbReference type="Pfam" id="PF01425">
    <property type="entry name" value="Amidase"/>
    <property type="match status" value="1"/>
</dbReference>
<dbReference type="PANTHER" id="PTHR11895">
    <property type="entry name" value="TRANSAMIDASE"/>
    <property type="match status" value="1"/>
</dbReference>
<proteinExistence type="inferred from homology"/>
<dbReference type="STRING" id="869212.Turpa_0355"/>
<evidence type="ECO:0000256" key="4">
    <source>
        <dbReference type="ARBA" id="ARBA00014428"/>
    </source>
</evidence>
<keyword evidence="7 10" id="KW-0067">ATP-binding</keyword>
<protein>
    <recommendedName>
        <fullName evidence="4 10">Glutamyl-tRNA(Gln) amidotransferase subunit A</fullName>
        <shortName evidence="10">Glu-ADT subunit A</shortName>
        <ecNumber evidence="3 10">6.3.5.7</ecNumber>
    </recommendedName>
</protein>
<dbReference type="GO" id="GO:0005524">
    <property type="term" value="F:ATP binding"/>
    <property type="evidence" value="ECO:0007669"/>
    <property type="project" value="UniProtKB-KW"/>
</dbReference>
<dbReference type="OrthoDB" id="9811471at2"/>
<accession>I4B154</accession>
<keyword evidence="8 10" id="KW-0648">Protein biosynthesis</keyword>
<dbReference type="GO" id="GO:0006412">
    <property type="term" value="P:translation"/>
    <property type="evidence" value="ECO:0007669"/>
    <property type="project" value="UniProtKB-UniRule"/>
</dbReference>
<feature type="active site" description="Acyl-ester intermediate" evidence="10">
    <location>
        <position position="172"/>
    </location>
</feature>
<feature type="active site" description="Charge relay system" evidence="10">
    <location>
        <position position="148"/>
    </location>
</feature>
<evidence type="ECO:0000256" key="5">
    <source>
        <dbReference type="ARBA" id="ARBA00022598"/>
    </source>
</evidence>
<evidence type="ECO:0000313" key="13">
    <source>
        <dbReference type="Proteomes" id="UP000006048"/>
    </source>
</evidence>
<dbReference type="PROSITE" id="PS00571">
    <property type="entry name" value="AMIDASES"/>
    <property type="match status" value="1"/>
</dbReference>
<evidence type="ECO:0000256" key="9">
    <source>
        <dbReference type="ARBA" id="ARBA00047407"/>
    </source>
</evidence>
<dbReference type="KEGG" id="tpx:Turpa_0355"/>
<comment type="subunit">
    <text evidence="2 10">Heterotrimer of A, B and C subunits.</text>
</comment>
<dbReference type="EMBL" id="CP002959">
    <property type="protein sequence ID" value="AFM11011.1"/>
    <property type="molecule type" value="Genomic_DNA"/>
</dbReference>
<dbReference type="InterPro" id="IPR004412">
    <property type="entry name" value="GatA"/>
</dbReference>
<dbReference type="PATRIC" id="fig|869212.3.peg.323"/>
<dbReference type="Gene3D" id="3.90.1300.10">
    <property type="entry name" value="Amidase signature (AS) domain"/>
    <property type="match status" value="1"/>
</dbReference>
<evidence type="ECO:0000259" key="11">
    <source>
        <dbReference type="Pfam" id="PF01425"/>
    </source>
</evidence>
<evidence type="ECO:0000256" key="2">
    <source>
        <dbReference type="ARBA" id="ARBA00011123"/>
    </source>
</evidence>
<dbReference type="RefSeq" id="WP_014801531.1">
    <property type="nucleotide sequence ID" value="NC_018020.1"/>
</dbReference>
<dbReference type="PANTHER" id="PTHR11895:SF151">
    <property type="entry name" value="GLUTAMYL-TRNA(GLN) AMIDOTRANSFERASE SUBUNIT A"/>
    <property type="match status" value="1"/>
</dbReference>
<evidence type="ECO:0000256" key="3">
    <source>
        <dbReference type="ARBA" id="ARBA00012739"/>
    </source>
</evidence>
<dbReference type="Proteomes" id="UP000006048">
    <property type="component" value="Chromosome"/>
</dbReference>
<dbReference type="AlphaFoldDB" id="I4B154"/>
<reference evidence="12 13" key="1">
    <citation type="submission" date="2012-06" db="EMBL/GenBank/DDBJ databases">
        <title>The complete chromosome of genome of Turneriella parva DSM 21527.</title>
        <authorList>
            <consortium name="US DOE Joint Genome Institute (JGI-PGF)"/>
            <person name="Lucas S."/>
            <person name="Han J."/>
            <person name="Lapidus A."/>
            <person name="Bruce D."/>
            <person name="Goodwin L."/>
            <person name="Pitluck S."/>
            <person name="Peters L."/>
            <person name="Kyrpides N."/>
            <person name="Mavromatis K."/>
            <person name="Ivanova N."/>
            <person name="Mikhailova N."/>
            <person name="Chertkov O."/>
            <person name="Detter J.C."/>
            <person name="Tapia R."/>
            <person name="Han C."/>
            <person name="Land M."/>
            <person name="Hauser L."/>
            <person name="Markowitz V."/>
            <person name="Cheng J.-F."/>
            <person name="Hugenholtz P."/>
            <person name="Woyke T."/>
            <person name="Wu D."/>
            <person name="Gronow S."/>
            <person name="Wellnitz S."/>
            <person name="Brambilla E."/>
            <person name="Klenk H.-P."/>
            <person name="Eisen J.A."/>
        </authorList>
    </citation>
    <scope>NUCLEOTIDE SEQUENCE [LARGE SCALE GENOMIC DNA]</scope>
    <source>
        <strain evidence="13">ATCC BAA-1111 / DSM 21527 / NCTC 11395 / H</strain>
    </source>
</reference>
<dbReference type="EC" id="6.3.5.7" evidence="3 10"/>
<comment type="function">
    <text evidence="10">Allows the formation of correctly charged Gln-tRNA(Gln) through the transamidation of misacylated Glu-tRNA(Gln) in organisms which lack glutaminyl-tRNA synthetase. The reaction takes place in the presence of glutamine and ATP through an activated gamma-phospho-Glu-tRNA(Gln).</text>
</comment>
<gene>
    <name evidence="10" type="primary">gatA</name>
    <name evidence="12" type="ordered locus">Turpa_0355</name>
</gene>
<keyword evidence="6 10" id="KW-0547">Nucleotide-binding</keyword>
<keyword evidence="13" id="KW-1185">Reference proteome</keyword>
<feature type="active site" description="Charge relay system" evidence="10">
    <location>
        <position position="73"/>
    </location>
</feature>
<dbReference type="HOGENOM" id="CLU_009600_0_3_12"/>
<dbReference type="InterPro" id="IPR020556">
    <property type="entry name" value="Amidase_CS"/>
</dbReference>
<dbReference type="NCBIfam" id="TIGR00132">
    <property type="entry name" value="gatA"/>
    <property type="match status" value="1"/>
</dbReference>
<evidence type="ECO:0000313" key="12">
    <source>
        <dbReference type="EMBL" id="AFM11011.1"/>
    </source>
</evidence>